<dbReference type="AlphaFoldDB" id="A0A4R3L7L9"/>
<organism evidence="2 3">
    <name type="scientific">Hazenella coriacea</name>
    <dbReference type="NCBI Taxonomy" id="1179467"/>
    <lineage>
        <taxon>Bacteria</taxon>
        <taxon>Bacillati</taxon>
        <taxon>Bacillota</taxon>
        <taxon>Bacilli</taxon>
        <taxon>Bacillales</taxon>
        <taxon>Thermoactinomycetaceae</taxon>
        <taxon>Hazenella</taxon>
    </lineage>
</organism>
<dbReference type="EMBL" id="SMAG01000003">
    <property type="protein sequence ID" value="TCS95108.1"/>
    <property type="molecule type" value="Genomic_DNA"/>
</dbReference>
<gene>
    <name evidence="2" type="ORF">EDD58_103534</name>
</gene>
<dbReference type="Pfam" id="PF00583">
    <property type="entry name" value="Acetyltransf_1"/>
    <property type="match status" value="1"/>
</dbReference>
<protein>
    <submittedName>
        <fullName evidence="2">Acetyltransferase (GNAT) family protein</fullName>
    </submittedName>
</protein>
<dbReference type="RefSeq" id="WP_131924460.1">
    <property type="nucleotide sequence ID" value="NZ_SMAG01000003.1"/>
</dbReference>
<proteinExistence type="predicted"/>
<dbReference type="Proteomes" id="UP000294937">
    <property type="component" value="Unassembled WGS sequence"/>
</dbReference>
<evidence type="ECO:0000259" key="1">
    <source>
        <dbReference type="PROSITE" id="PS51186"/>
    </source>
</evidence>
<dbReference type="Gene3D" id="3.40.630.30">
    <property type="match status" value="1"/>
</dbReference>
<dbReference type="PROSITE" id="PS51186">
    <property type="entry name" value="GNAT"/>
    <property type="match status" value="1"/>
</dbReference>
<dbReference type="GO" id="GO:0016747">
    <property type="term" value="F:acyltransferase activity, transferring groups other than amino-acyl groups"/>
    <property type="evidence" value="ECO:0007669"/>
    <property type="project" value="InterPro"/>
</dbReference>
<feature type="domain" description="N-acetyltransferase" evidence="1">
    <location>
        <begin position="3"/>
        <end position="161"/>
    </location>
</feature>
<keyword evidence="2" id="KW-0808">Transferase</keyword>
<evidence type="ECO:0000313" key="3">
    <source>
        <dbReference type="Proteomes" id="UP000294937"/>
    </source>
</evidence>
<reference evidence="2 3" key="1">
    <citation type="submission" date="2019-03" db="EMBL/GenBank/DDBJ databases">
        <title>Genomic Encyclopedia of Type Strains, Phase IV (KMG-IV): sequencing the most valuable type-strain genomes for metagenomic binning, comparative biology and taxonomic classification.</title>
        <authorList>
            <person name="Goeker M."/>
        </authorList>
    </citation>
    <scope>NUCLEOTIDE SEQUENCE [LARGE SCALE GENOMIC DNA]</scope>
    <source>
        <strain evidence="2 3">DSM 45707</strain>
    </source>
</reference>
<name>A0A4R3L7L9_9BACL</name>
<accession>A0A4R3L7L9</accession>
<evidence type="ECO:0000313" key="2">
    <source>
        <dbReference type="EMBL" id="TCS95108.1"/>
    </source>
</evidence>
<dbReference type="InterPro" id="IPR000182">
    <property type="entry name" value="GNAT_dom"/>
</dbReference>
<dbReference type="InterPro" id="IPR016181">
    <property type="entry name" value="Acyl_CoA_acyltransferase"/>
</dbReference>
<keyword evidence="3" id="KW-1185">Reference proteome</keyword>
<comment type="caution">
    <text evidence="2">The sequence shown here is derived from an EMBL/GenBank/DDBJ whole genome shotgun (WGS) entry which is preliminary data.</text>
</comment>
<dbReference type="CDD" id="cd04301">
    <property type="entry name" value="NAT_SF"/>
    <property type="match status" value="1"/>
</dbReference>
<sequence>MNFIYRVIKPSDSVHLKEFLYLAIQAPVGEQKLSENVDHPELSRYLENWGQSGDLGFFAVEKKEKKPVGAAWFRQFSKEKPGYGFVSEKEPEITIAILPEYRRQGLGRDLLTRLINQARLEGYPGLSLHVAKDHPAVRFYERLAFEVIRSEGSAQVMRRAL</sequence>
<dbReference type="SUPFAM" id="SSF55729">
    <property type="entry name" value="Acyl-CoA N-acyltransferases (Nat)"/>
    <property type="match status" value="1"/>
</dbReference>
<dbReference type="InterPro" id="IPR050276">
    <property type="entry name" value="MshD_Acetyltransferase"/>
</dbReference>
<dbReference type="PANTHER" id="PTHR43617">
    <property type="entry name" value="L-AMINO ACID N-ACETYLTRANSFERASE"/>
    <property type="match status" value="1"/>
</dbReference>
<dbReference type="OrthoDB" id="9797990at2"/>